<keyword evidence="2" id="KW-1185">Reference proteome</keyword>
<reference evidence="1 2" key="1">
    <citation type="submission" date="2019-11" db="EMBL/GenBank/DDBJ databases">
        <authorList>
            <person name="Dong K."/>
        </authorList>
    </citation>
    <scope>NUCLEOTIDE SEQUENCE [LARGE SCALE GENOMIC DNA]</scope>
    <source>
        <strain evidence="1 2">DK608</strain>
    </source>
</reference>
<dbReference type="Proteomes" id="UP000478740">
    <property type="component" value="Unassembled WGS sequence"/>
</dbReference>
<accession>A0A6L6ISF9</accession>
<dbReference type="RefSeq" id="WP_155043060.1">
    <property type="nucleotide sequence ID" value="NZ_WMIH01000017.1"/>
</dbReference>
<dbReference type="EMBL" id="WMII01000002">
    <property type="protein sequence ID" value="MTH63113.1"/>
    <property type="molecule type" value="Genomic_DNA"/>
</dbReference>
<evidence type="ECO:0000313" key="1">
    <source>
        <dbReference type="EMBL" id="MTH63113.1"/>
    </source>
</evidence>
<organism evidence="1 2">
    <name type="scientific">Paracoccus shanxieyensis</name>
    <dbReference type="NCBI Taxonomy" id="2675752"/>
    <lineage>
        <taxon>Bacteria</taxon>
        <taxon>Pseudomonadati</taxon>
        <taxon>Pseudomonadota</taxon>
        <taxon>Alphaproteobacteria</taxon>
        <taxon>Rhodobacterales</taxon>
        <taxon>Paracoccaceae</taxon>
        <taxon>Paracoccus</taxon>
    </lineage>
</organism>
<name>A0A6L6ISF9_9RHOB</name>
<dbReference type="AlphaFoldDB" id="A0A6L6ISF9"/>
<gene>
    <name evidence="1" type="ORF">GL284_02385</name>
</gene>
<proteinExistence type="predicted"/>
<comment type="caution">
    <text evidence="1">The sequence shown here is derived from an EMBL/GenBank/DDBJ whole genome shotgun (WGS) entry which is preliminary data.</text>
</comment>
<evidence type="ECO:0000313" key="2">
    <source>
        <dbReference type="Proteomes" id="UP000478740"/>
    </source>
</evidence>
<sequence>MDKARKRPVDRQGMVPVDDPALKQISRRFESLGENCEFGFALRKCGNEDSQLLRWAVTPFPALIDLVRHPPERIYLRENLEPAAPDMVRDRGTGLGFHCAFRFREGAAGWESLPQDRDPDALYADDAGKFAHLYDKFRRRLRNGNRIFVYKFYKDQPLPPLTELRRLQQALAQASRRQPGLVVVARDPGLDRDLRVEPKSDGLILARMRDYVDNAEYRTASYGVWHDMMRQTAALLP</sequence>
<protein>
    <submittedName>
        <fullName evidence="1">Uncharacterized protein</fullName>
    </submittedName>
</protein>